<dbReference type="AlphaFoldDB" id="A0A1Y2AZ86"/>
<gene>
    <name evidence="2" type="ORF">BCR39DRAFT_577010</name>
</gene>
<dbReference type="PANTHER" id="PTHR12203:SF118">
    <property type="entry name" value="BETA-1,2-XYLOSYLTRANSFERASE 1"/>
    <property type="match status" value="1"/>
</dbReference>
<evidence type="ECO:0000259" key="1">
    <source>
        <dbReference type="SMART" id="SM00672"/>
    </source>
</evidence>
<dbReference type="GO" id="GO:0016740">
    <property type="term" value="F:transferase activity"/>
    <property type="evidence" value="ECO:0007669"/>
    <property type="project" value="UniProtKB-KW"/>
</dbReference>
<comment type="caution">
    <text evidence="2">The sequence shown here is derived from an EMBL/GenBank/DDBJ whole genome shotgun (WGS) entry which is preliminary data.</text>
</comment>
<dbReference type="SMART" id="SM00672">
    <property type="entry name" value="CAP10"/>
    <property type="match status" value="1"/>
</dbReference>
<dbReference type="Pfam" id="PF05686">
    <property type="entry name" value="Glyco_transf_90"/>
    <property type="match status" value="1"/>
</dbReference>
<evidence type="ECO:0000313" key="3">
    <source>
        <dbReference type="Proteomes" id="UP000193986"/>
    </source>
</evidence>
<accession>A0A1Y2AZ86</accession>
<keyword evidence="3" id="KW-1185">Reference proteome</keyword>
<dbReference type="Proteomes" id="UP000193986">
    <property type="component" value="Unassembled WGS sequence"/>
</dbReference>
<dbReference type="PANTHER" id="PTHR12203">
    <property type="entry name" value="KDEL LYS-ASP-GLU-LEU CONTAINING - RELATED"/>
    <property type="match status" value="1"/>
</dbReference>
<organism evidence="2 3">
    <name type="scientific">Naematelia encephala</name>
    <dbReference type="NCBI Taxonomy" id="71784"/>
    <lineage>
        <taxon>Eukaryota</taxon>
        <taxon>Fungi</taxon>
        <taxon>Dikarya</taxon>
        <taxon>Basidiomycota</taxon>
        <taxon>Agaricomycotina</taxon>
        <taxon>Tremellomycetes</taxon>
        <taxon>Tremellales</taxon>
        <taxon>Naemateliaceae</taxon>
        <taxon>Naematelia</taxon>
    </lineage>
</organism>
<dbReference type="InterPro" id="IPR051091">
    <property type="entry name" value="O-Glucosyltr/Glycosyltrsf_90"/>
</dbReference>
<dbReference type="OrthoDB" id="541052at2759"/>
<dbReference type="InParanoid" id="A0A1Y2AZ86"/>
<evidence type="ECO:0000313" key="2">
    <source>
        <dbReference type="EMBL" id="ORY27899.1"/>
    </source>
</evidence>
<dbReference type="EMBL" id="MCFC01000035">
    <property type="protein sequence ID" value="ORY27899.1"/>
    <property type="molecule type" value="Genomic_DNA"/>
</dbReference>
<dbReference type="InterPro" id="IPR006598">
    <property type="entry name" value="CAP10"/>
</dbReference>
<sequence length="607" mass="69672">MLILINNQNGNLQTILWRNLGSGNGAETVIPPILEFQENGLAEWREHKPGRDSIRGGYIAAAIREEHPIEVLMRRGKDQWHSLLDRQSKTLREAVQEYRRRHGRAPPVGFEGWWAFCQAHNVKIVDDYDRIWKDLEPFYALSPEKLHERLDDLRRRLPEYARLVVIRKDGQTIHTPPSWQIPDVLNLLRPVAQYLPEDLSLVFSDHDVCGSLSGDDMIQAAKEAVAESRTLTDSELEEFEKLNGQVEIGAEASICPKDSLAAKLKVSLVSRSQMLSSGPSFIYDQQASIDFCKNPSHLSQHGVYGGIHGEGFKHDSFLRPLFRLSKESHCSEILFTPMWSYANFSLADPPNHYLPWSEKKINKIFWRGSATGGIYNGNRDWRKSHRMRLALLVQATKGQVELLVERAGRWIRETWEKKDISKAYMDIGVIDRAIQCDRSGGTCDEINNEIHFRQERIEPTEAASVKYLLDIDGNGWSSRLHRLLTSGSVIIKATIFPEWHSDKLIPWYHYVPCQIDYSDLPSILSFFIGPPDSGSKDAGHDHLAEQIAAQGLRFAEEHWRWEDLQAYMLRLLLEYTRLLQDDRSSWNYVYDPADEVGKSETEEDDDV</sequence>
<keyword evidence="2" id="KW-0808">Transferase</keyword>
<name>A0A1Y2AZ86_9TREE</name>
<proteinExistence type="predicted"/>
<feature type="domain" description="Glycosyl transferase CAP10" evidence="1">
    <location>
        <begin position="312"/>
        <end position="582"/>
    </location>
</feature>
<reference evidence="2 3" key="1">
    <citation type="submission" date="2016-07" db="EMBL/GenBank/DDBJ databases">
        <title>Pervasive Adenine N6-methylation of Active Genes in Fungi.</title>
        <authorList>
            <consortium name="DOE Joint Genome Institute"/>
            <person name="Mondo S.J."/>
            <person name="Dannebaum R.O."/>
            <person name="Kuo R.C."/>
            <person name="Labutti K."/>
            <person name="Haridas S."/>
            <person name="Kuo A."/>
            <person name="Salamov A."/>
            <person name="Ahrendt S.R."/>
            <person name="Lipzen A."/>
            <person name="Sullivan W."/>
            <person name="Andreopoulos W.B."/>
            <person name="Clum A."/>
            <person name="Lindquist E."/>
            <person name="Daum C."/>
            <person name="Ramamoorthy G.K."/>
            <person name="Gryganskyi A."/>
            <person name="Culley D."/>
            <person name="Magnuson J.K."/>
            <person name="James T.Y."/>
            <person name="O'Malley M.A."/>
            <person name="Stajich J.E."/>
            <person name="Spatafora J.W."/>
            <person name="Visel A."/>
            <person name="Grigoriev I.V."/>
        </authorList>
    </citation>
    <scope>NUCLEOTIDE SEQUENCE [LARGE SCALE GENOMIC DNA]</scope>
    <source>
        <strain evidence="2 3">68-887.2</strain>
    </source>
</reference>
<protein>
    <submittedName>
        <fullName evidence="2">Glycosyl transferase family 90-domain-containing protein</fullName>
    </submittedName>
</protein>